<comment type="caution">
    <text evidence="2">The sequence shown here is derived from an EMBL/GenBank/DDBJ whole genome shotgun (WGS) entry which is preliminary data.</text>
</comment>
<evidence type="ECO:0008006" key="4">
    <source>
        <dbReference type="Google" id="ProtNLM"/>
    </source>
</evidence>
<feature type="signal peptide" evidence="1">
    <location>
        <begin position="1"/>
        <end position="21"/>
    </location>
</feature>
<proteinExistence type="predicted"/>
<reference evidence="2" key="1">
    <citation type="submission" date="2019-11" db="EMBL/GenBank/DDBJ databases">
        <title>Description of Pedobacter sp. LMG 31464T.</title>
        <authorList>
            <person name="Carlier A."/>
            <person name="Qi S."/>
            <person name="Vandamme P."/>
        </authorList>
    </citation>
    <scope>NUCLEOTIDE SEQUENCE</scope>
    <source>
        <strain evidence="2">LMG 31464</strain>
    </source>
</reference>
<dbReference type="AlphaFoldDB" id="A0A923DXJ8"/>
<organism evidence="2 3">
    <name type="scientific">Pedobacter planticolens</name>
    <dbReference type="NCBI Taxonomy" id="2679964"/>
    <lineage>
        <taxon>Bacteria</taxon>
        <taxon>Pseudomonadati</taxon>
        <taxon>Bacteroidota</taxon>
        <taxon>Sphingobacteriia</taxon>
        <taxon>Sphingobacteriales</taxon>
        <taxon>Sphingobacteriaceae</taxon>
        <taxon>Pedobacter</taxon>
    </lineage>
</organism>
<keyword evidence="1" id="KW-0732">Signal</keyword>
<accession>A0A923DXJ8</accession>
<evidence type="ECO:0000313" key="3">
    <source>
        <dbReference type="Proteomes" id="UP000601055"/>
    </source>
</evidence>
<evidence type="ECO:0000256" key="1">
    <source>
        <dbReference type="SAM" id="SignalP"/>
    </source>
</evidence>
<keyword evidence="3" id="KW-1185">Reference proteome</keyword>
<dbReference type="Proteomes" id="UP000601055">
    <property type="component" value="Unassembled WGS sequence"/>
</dbReference>
<sequence>MKKLILSATFLAFAGFTAVQASEVKNKIEIVTVQDSVIKTPIKLEELPDAIKTVLGSEPYKLWTPTAAFTVKDGKKEYYQIDVKKEQEVGSLKLDKEGKPVE</sequence>
<dbReference type="RefSeq" id="WP_182922560.1">
    <property type="nucleotide sequence ID" value="NZ_WNXD01000002.1"/>
</dbReference>
<dbReference type="Gene3D" id="3.10.450.360">
    <property type="match status" value="1"/>
</dbReference>
<name>A0A923DXJ8_9SPHI</name>
<gene>
    <name evidence="2" type="ORF">GM921_10295</name>
</gene>
<protein>
    <recommendedName>
        <fullName evidence="4">Beta-lactamase-inhibitor-like PepSY-like domain-containing protein</fullName>
    </recommendedName>
</protein>
<feature type="chain" id="PRO_5036766761" description="Beta-lactamase-inhibitor-like PepSY-like domain-containing protein" evidence="1">
    <location>
        <begin position="22"/>
        <end position="102"/>
    </location>
</feature>
<evidence type="ECO:0000313" key="2">
    <source>
        <dbReference type="EMBL" id="MBB2145877.1"/>
    </source>
</evidence>
<dbReference type="EMBL" id="WNXD01000002">
    <property type="protein sequence ID" value="MBB2145877.1"/>
    <property type="molecule type" value="Genomic_DNA"/>
</dbReference>